<feature type="binding site" evidence="6">
    <location>
        <position position="140"/>
    </location>
    <ligand>
        <name>S-adenosyl-L-methionine</name>
        <dbReference type="ChEBI" id="CHEBI:59789"/>
    </ligand>
</feature>
<dbReference type="PANTHER" id="PTHR24422:SF19">
    <property type="entry name" value="CHEMOTAXIS PROTEIN METHYLTRANSFERASE"/>
    <property type="match status" value="1"/>
</dbReference>
<sequence>MNSVDFEYTNADFRRIARHVYQRAGIVLTEAKRSLAYGRLVRRLRVLGIGRFSDYLDQLEANRSGDEWQHFVNALTTNLTSFFRESYHFDLLATQMQAASGPFRIWCAAASTGEEPYSLAMTACDARGTAANRVEIVASDIDTKVLAAAQAGIYKLHQLDKMPLRRKQAYFQRGSGSNGGTVRVKPALREMVTFRQINLLTESWPLDGSFDAVFCRNVLIYFDAPTQQKVLRNMARHLKSHGRLYVGHSENLRALDDLYAPCGRAVYELVNGR</sequence>
<gene>
    <name evidence="8" type="ORF">Y036_4989</name>
</gene>
<dbReference type="Pfam" id="PF03705">
    <property type="entry name" value="CheR_N"/>
    <property type="match status" value="1"/>
</dbReference>
<dbReference type="InterPro" id="IPR000780">
    <property type="entry name" value="CheR_MeTrfase"/>
</dbReference>
<dbReference type="SUPFAM" id="SSF53335">
    <property type="entry name" value="S-adenosyl-L-methionine-dependent methyltransferases"/>
    <property type="match status" value="1"/>
</dbReference>
<reference evidence="8 9" key="1">
    <citation type="submission" date="2014-08" db="EMBL/GenBank/DDBJ databases">
        <authorList>
            <person name="Bunnell A."/>
            <person name="Chain P.S."/>
            <person name="Chertkov O."/>
            <person name="Currie B.J."/>
            <person name="Daligault H.E."/>
            <person name="Davenport K.W."/>
            <person name="Davis C."/>
            <person name="Gleasner C.D."/>
            <person name="Johnson S.L."/>
            <person name="Kaestli M."/>
            <person name="Koren S."/>
            <person name="Kunde Y.A."/>
            <person name="Mayo M."/>
            <person name="McMurry K.K."/>
            <person name="Price E.P."/>
            <person name="Reitenga K.G."/>
            <person name="Robison R."/>
            <person name="Rosovitz M.J."/>
            <person name="Sarovich D.S."/>
            <person name="Teshima H."/>
        </authorList>
    </citation>
    <scope>NUCLEOTIDE SEQUENCE [LARGE SCALE GENOMIC DNA]</scope>
    <source>
        <strain evidence="8 9">MSHR44</strain>
    </source>
</reference>
<evidence type="ECO:0000256" key="6">
    <source>
        <dbReference type="PIRSR" id="PIRSR000410-1"/>
    </source>
</evidence>
<comment type="function">
    <text evidence="5">Methylation of the membrane-bound methyl-accepting chemotaxis proteins (MCP) to form gamma-glutamyl methyl ester residues in MCP.</text>
</comment>
<evidence type="ECO:0000256" key="5">
    <source>
        <dbReference type="PIRNR" id="PIRNR000410"/>
    </source>
</evidence>
<dbReference type="GO" id="GO:0032259">
    <property type="term" value="P:methylation"/>
    <property type="evidence" value="ECO:0007669"/>
    <property type="project" value="UniProtKB-KW"/>
</dbReference>
<keyword evidence="4 5" id="KW-0949">S-adenosyl-L-methionine</keyword>
<feature type="domain" description="CheR-type methyltransferase" evidence="7">
    <location>
        <begin position="1"/>
        <end position="273"/>
    </location>
</feature>
<evidence type="ECO:0000313" key="9">
    <source>
        <dbReference type="Proteomes" id="UP000030475"/>
    </source>
</evidence>
<feature type="binding site" evidence="6">
    <location>
        <position position="78"/>
    </location>
    <ligand>
        <name>S-adenosyl-L-methionine</name>
        <dbReference type="ChEBI" id="CHEBI:59789"/>
    </ligand>
</feature>
<evidence type="ECO:0000256" key="3">
    <source>
        <dbReference type="ARBA" id="ARBA00022679"/>
    </source>
</evidence>
<dbReference type="PROSITE" id="PS50123">
    <property type="entry name" value="CHER"/>
    <property type="match status" value="1"/>
</dbReference>
<accession>A0AA40JFV2</accession>
<name>A0AA40JFV2_BURPE</name>
<dbReference type="InterPro" id="IPR022642">
    <property type="entry name" value="CheR_C"/>
</dbReference>
<feature type="binding site" evidence="6">
    <location>
        <position position="84"/>
    </location>
    <ligand>
        <name>S-adenosyl-L-methionine</name>
        <dbReference type="ChEBI" id="CHEBI:59789"/>
    </ligand>
</feature>
<feature type="binding site" evidence="6">
    <location>
        <begin position="216"/>
        <end position="217"/>
    </location>
    <ligand>
        <name>S-adenosyl-L-methionine</name>
        <dbReference type="ChEBI" id="CHEBI:59789"/>
    </ligand>
</feature>
<dbReference type="Proteomes" id="UP000030475">
    <property type="component" value="Unassembled WGS sequence"/>
</dbReference>
<comment type="catalytic activity">
    <reaction evidence="1 5">
        <text>L-glutamyl-[protein] + S-adenosyl-L-methionine = [protein]-L-glutamate 5-O-methyl ester + S-adenosyl-L-homocysteine</text>
        <dbReference type="Rhea" id="RHEA:24452"/>
        <dbReference type="Rhea" id="RHEA-COMP:10208"/>
        <dbReference type="Rhea" id="RHEA-COMP:10311"/>
        <dbReference type="ChEBI" id="CHEBI:29973"/>
        <dbReference type="ChEBI" id="CHEBI:57856"/>
        <dbReference type="ChEBI" id="CHEBI:59789"/>
        <dbReference type="ChEBI" id="CHEBI:82795"/>
        <dbReference type="EC" id="2.1.1.80"/>
    </reaction>
</comment>
<keyword evidence="3 5" id="KW-0808">Transferase</keyword>
<dbReference type="Pfam" id="PF01739">
    <property type="entry name" value="CheR"/>
    <property type="match status" value="1"/>
</dbReference>
<evidence type="ECO:0000259" key="7">
    <source>
        <dbReference type="PROSITE" id="PS50123"/>
    </source>
</evidence>
<dbReference type="InterPro" id="IPR029063">
    <property type="entry name" value="SAM-dependent_MTases_sf"/>
</dbReference>
<dbReference type="InterPro" id="IPR036804">
    <property type="entry name" value="CheR_N_sf"/>
</dbReference>
<dbReference type="InterPro" id="IPR022641">
    <property type="entry name" value="CheR_N"/>
</dbReference>
<dbReference type="Gene3D" id="3.40.50.150">
    <property type="entry name" value="Vaccinia Virus protein VP39"/>
    <property type="match status" value="1"/>
</dbReference>
<dbReference type="PIRSF" id="PIRSF000410">
    <property type="entry name" value="CheR"/>
    <property type="match status" value="1"/>
</dbReference>
<dbReference type="SUPFAM" id="SSF47757">
    <property type="entry name" value="Chemotaxis receptor methyltransferase CheR, N-terminal domain"/>
    <property type="match status" value="1"/>
</dbReference>
<feature type="binding site" evidence="6">
    <location>
        <position position="80"/>
    </location>
    <ligand>
        <name>S-adenosyl-L-methionine</name>
        <dbReference type="ChEBI" id="CHEBI:59789"/>
    </ligand>
</feature>
<dbReference type="PRINTS" id="PR00996">
    <property type="entry name" value="CHERMTFRASE"/>
</dbReference>
<organism evidence="8 9">
    <name type="scientific">Burkholderia pseudomallei</name>
    <name type="common">Pseudomonas pseudomallei</name>
    <dbReference type="NCBI Taxonomy" id="28450"/>
    <lineage>
        <taxon>Bacteria</taxon>
        <taxon>Pseudomonadati</taxon>
        <taxon>Pseudomonadota</taxon>
        <taxon>Betaproteobacteria</taxon>
        <taxon>Burkholderiales</taxon>
        <taxon>Burkholderiaceae</taxon>
        <taxon>Burkholderia</taxon>
        <taxon>pseudomallei group</taxon>
    </lineage>
</organism>
<feature type="binding site" evidence="6">
    <location>
        <position position="115"/>
    </location>
    <ligand>
        <name>S-adenosyl-L-methionine</name>
        <dbReference type="ChEBI" id="CHEBI:59789"/>
    </ligand>
</feature>
<dbReference type="GO" id="GO:0008983">
    <property type="term" value="F:protein-glutamate O-methyltransferase activity"/>
    <property type="evidence" value="ECO:0007669"/>
    <property type="project" value="UniProtKB-EC"/>
</dbReference>
<evidence type="ECO:0000256" key="1">
    <source>
        <dbReference type="ARBA" id="ARBA00001541"/>
    </source>
</evidence>
<evidence type="ECO:0000256" key="4">
    <source>
        <dbReference type="ARBA" id="ARBA00022691"/>
    </source>
</evidence>
<dbReference type="InterPro" id="IPR026024">
    <property type="entry name" value="Chemotaxis_MeTrfase_CheR"/>
</dbReference>
<dbReference type="CDD" id="cd02440">
    <property type="entry name" value="AdoMet_MTases"/>
    <property type="match status" value="1"/>
</dbReference>
<dbReference type="SMART" id="SM00138">
    <property type="entry name" value="MeTrc"/>
    <property type="match status" value="1"/>
</dbReference>
<dbReference type="EC" id="2.1.1.80" evidence="5"/>
<protein>
    <recommendedName>
        <fullName evidence="5">Chemotaxis protein methyltransferase</fullName>
        <ecNumber evidence="5">2.1.1.80</ecNumber>
    </recommendedName>
</protein>
<dbReference type="EMBL" id="JQIM01000009">
    <property type="protein sequence ID" value="KGX11142.1"/>
    <property type="molecule type" value="Genomic_DNA"/>
</dbReference>
<dbReference type="InterPro" id="IPR050903">
    <property type="entry name" value="Bact_Chemotaxis_MeTrfase"/>
</dbReference>
<feature type="binding site" evidence="6">
    <location>
        <begin position="198"/>
        <end position="199"/>
    </location>
    <ligand>
        <name>S-adenosyl-L-methionine</name>
        <dbReference type="ChEBI" id="CHEBI:59789"/>
    </ligand>
</feature>
<keyword evidence="2 5" id="KW-0489">Methyltransferase</keyword>
<proteinExistence type="predicted"/>
<evidence type="ECO:0000313" key="8">
    <source>
        <dbReference type="EMBL" id="KGX11142.1"/>
    </source>
</evidence>
<dbReference type="Gene3D" id="1.10.155.10">
    <property type="entry name" value="Chemotaxis receptor methyltransferase CheR, N-terminal domain"/>
    <property type="match status" value="1"/>
</dbReference>
<dbReference type="PANTHER" id="PTHR24422">
    <property type="entry name" value="CHEMOTAXIS PROTEIN METHYLTRANSFERASE"/>
    <property type="match status" value="1"/>
</dbReference>
<dbReference type="AlphaFoldDB" id="A0AA40JFV2"/>
<evidence type="ECO:0000256" key="2">
    <source>
        <dbReference type="ARBA" id="ARBA00022603"/>
    </source>
</evidence>
<comment type="caution">
    <text evidence="8">The sequence shown here is derived from an EMBL/GenBank/DDBJ whole genome shotgun (WGS) entry which is preliminary data.</text>
</comment>
<dbReference type="RefSeq" id="WP_038737113.1">
    <property type="nucleotide sequence ID" value="NZ_KN150941.1"/>
</dbReference>